<evidence type="ECO:0000259" key="1">
    <source>
        <dbReference type="Pfam" id="PF00501"/>
    </source>
</evidence>
<dbReference type="InterPro" id="IPR000873">
    <property type="entry name" value="AMP-dep_synth/lig_dom"/>
</dbReference>
<dbReference type="Proteomes" id="UP000078240">
    <property type="component" value="Unassembled WGS sequence"/>
</dbReference>
<dbReference type="EMBL" id="LSBH01000001">
    <property type="protein sequence ID" value="OAQ87731.1"/>
    <property type="molecule type" value="Genomic_DNA"/>
</dbReference>
<dbReference type="PANTHER" id="PTHR42921">
    <property type="entry name" value="ACETOACETYL-COA SYNTHETASE"/>
    <property type="match status" value="1"/>
</dbReference>
<sequence length="385" mass="43066">MAEMEKLVPTVQSYEAPKPIWEPCAPPEAIPMNQYRKHINEKFNVNLKNSQELQKWSITSPQEFWTDLWSYVGIVPELAPSTTRAYDPAIPIDKIPPFFEGSVINYAENVLNQPQLQGNAPALIGLREGQGLEGERWSWAELREHVRLIRSALKRSGIKEGDRVAALISTSVWSVAIFLATASLGAIYTSIASDLGADGCISRLQLVGAYFERFDYPCWAQHDWASFNPVTGGSQIHGRSDGVLNPQGIRFGSSEIYSITEAHPFTDIIDTTLCVGRRRDGIDNDESVFLFVIMRQGFQFDGTLETSLREAIRAGLSARHVPRFIIPVLEIPVTVNGKKVETLIKQTISTGKIPQRISSTVANPRCLESFRRYYVLEEGSVRARL</sequence>
<evidence type="ECO:0000313" key="3">
    <source>
        <dbReference type="Proteomes" id="UP000078240"/>
    </source>
</evidence>
<proteinExistence type="predicted"/>
<name>A0A179HDT1_PURLI</name>
<organism evidence="2 3">
    <name type="scientific">Purpureocillium lilacinum</name>
    <name type="common">Paecilomyces lilacinus</name>
    <dbReference type="NCBI Taxonomy" id="33203"/>
    <lineage>
        <taxon>Eukaryota</taxon>
        <taxon>Fungi</taxon>
        <taxon>Dikarya</taxon>
        <taxon>Ascomycota</taxon>
        <taxon>Pezizomycotina</taxon>
        <taxon>Sordariomycetes</taxon>
        <taxon>Hypocreomycetidae</taxon>
        <taxon>Hypocreales</taxon>
        <taxon>Ophiocordycipitaceae</taxon>
        <taxon>Purpureocillium</taxon>
    </lineage>
</organism>
<protein>
    <submittedName>
        <fullName evidence="2">Acetoacetate-CoA ligase</fullName>
    </submittedName>
</protein>
<dbReference type="GO" id="GO:0030729">
    <property type="term" value="F:acetoacetate-CoA ligase activity"/>
    <property type="evidence" value="ECO:0007669"/>
    <property type="project" value="TreeGrafter"/>
</dbReference>
<dbReference type="InterPro" id="IPR042099">
    <property type="entry name" value="ANL_N_sf"/>
</dbReference>
<keyword evidence="2" id="KW-0436">Ligase</keyword>
<comment type="caution">
    <text evidence="2">The sequence shown here is derived from an EMBL/GenBank/DDBJ whole genome shotgun (WGS) entry which is preliminary data.</text>
</comment>
<dbReference type="AlphaFoldDB" id="A0A179HDT1"/>
<dbReference type="InterPro" id="IPR045851">
    <property type="entry name" value="AMP-bd_C_sf"/>
</dbReference>
<dbReference type="Gene3D" id="3.30.300.30">
    <property type="match status" value="1"/>
</dbReference>
<gene>
    <name evidence="2" type="ORF">VFPBJ_01771</name>
</gene>
<accession>A0A179HDT1</accession>
<reference evidence="2 3" key="1">
    <citation type="submission" date="2016-01" db="EMBL/GenBank/DDBJ databases">
        <title>Biosynthesis of antibiotic leucinostatins and their inhibition on Phytophthora in bio-control Purpureocillium lilacinum.</title>
        <authorList>
            <person name="Wang G."/>
            <person name="Liu Z."/>
            <person name="Lin R."/>
            <person name="Li E."/>
            <person name="Mao Z."/>
            <person name="Ling J."/>
            <person name="Yin W."/>
            <person name="Xie B."/>
        </authorList>
    </citation>
    <scope>NUCLEOTIDE SEQUENCE [LARGE SCALE GENOMIC DNA]</scope>
    <source>
        <strain evidence="2">PLBJ-1</strain>
    </source>
</reference>
<feature type="domain" description="AMP-dependent synthetase/ligase" evidence="1">
    <location>
        <begin position="115"/>
        <end position="206"/>
    </location>
</feature>
<dbReference type="Gene3D" id="3.40.50.12780">
    <property type="entry name" value="N-terminal domain of ligase-like"/>
    <property type="match status" value="1"/>
</dbReference>
<dbReference type="Pfam" id="PF00501">
    <property type="entry name" value="AMP-binding"/>
    <property type="match status" value="1"/>
</dbReference>
<dbReference type="PANTHER" id="PTHR42921:SF1">
    <property type="entry name" value="ACETOACETYL-COA SYNTHETASE"/>
    <property type="match status" value="1"/>
</dbReference>
<dbReference type="SUPFAM" id="SSF56801">
    <property type="entry name" value="Acetyl-CoA synthetase-like"/>
    <property type="match status" value="2"/>
</dbReference>
<evidence type="ECO:0000313" key="2">
    <source>
        <dbReference type="EMBL" id="OAQ87731.1"/>
    </source>
</evidence>